<feature type="transmembrane region" description="Helical" evidence="11">
    <location>
        <begin position="143"/>
        <end position="167"/>
    </location>
</feature>
<keyword evidence="14" id="KW-1185">Reference proteome</keyword>
<evidence type="ECO:0000313" key="14">
    <source>
        <dbReference type="Proteomes" id="UP000762676"/>
    </source>
</evidence>
<dbReference type="GO" id="GO:0004993">
    <property type="term" value="F:G protein-coupled serotonin receptor activity"/>
    <property type="evidence" value="ECO:0007669"/>
    <property type="project" value="UniProtKB-ARBA"/>
</dbReference>
<evidence type="ECO:0000256" key="11">
    <source>
        <dbReference type="SAM" id="Phobius"/>
    </source>
</evidence>
<keyword evidence="2" id="KW-1003">Cell membrane</keyword>
<proteinExistence type="predicted"/>
<dbReference type="GO" id="GO:0043410">
    <property type="term" value="P:positive regulation of MAPK cascade"/>
    <property type="evidence" value="ECO:0007669"/>
    <property type="project" value="TreeGrafter"/>
</dbReference>
<dbReference type="Gene3D" id="1.20.1070.10">
    <property type="entry name" value="Rhodopsin 7-helix transmembrane proteins"/>
    <property type="match status" value="1"/>
</dbReference>
<feature type="region of interest" description="Disordered" evidence="10">
    <location>
        <begin position="88"/>
        <end position="130"/>
    </location>
</feature>
<comment type="caution">
    <text evidence="13">The sequence shown here is derived from an EMBL/GenBank/DDBJ whole genome shotgun (WGS) entry which is preliminary data.</text>
</comment>
<dbReference type="PANTHER" id="PTHR24248:SF199">
    <property type="entry name" value="IP13425P-RELATED"/>
    <property type="match status" value="1"/>
</dbReference>
<dbReference type="EMBL" id="BMAT01002994">
    <property type="protein sequence ID" value="GFS18402.1"/>
    <property type="molecule type" value="Genomic_DNA"/>
</dbReference>
<evidence type="ECO:0000256" key="7">
    <source>
        <dbReference type="ARBA" id="ARBA00023157"/>
    </source>
</evidence>
<organism evidence="13 14">
    <name type="scientific">Elysia marginata</name>
    <dbReference type="NCBI Taxonomy" id="1093978"/>
    <lineage>
        <taxon>Eukaryota</taxon>
        <taxon>Metazoa</taxon>
        <taxon>Spiralia</taxon>
        <taxon>Lophotrochozoa</taxon>
        <taxon>Mollusca</taxon>
        <taxon>Gastropoda</taxon>
        <taxon>Heterobranchia</taxon>
        <taxon>Euthyneura</taxon>
        <taxon>Panpulmonata</taxon>
        <taxon>Sacoglossa</taxon>
        <taxon>Placobranchoidea</taxon>
        <taxon>Plakobranchidae</taxon>
        <taxon>Elysia</taxon>
    </lineage>
</organism>
<keyword evidence="8 13" id="KW-0675">Receptor</keyword>
<keyword evidence="9" id="KW-0807">Transducer</keyword>
<keyword evidence="6 11" id="KW-0472">Membrane</keyword>
<sequence>MIIIFIITIGPYFFIYGNYRIGWYYYADVNRTLLGAPYHDGEVNNIVDRIVFSVLGTLLPQFSFVSTCICTVYLVIHLRKASKFRKSHTRAPTAHGETSNDDGEKTPATTEISTSRDLQKSVLAGPSSTSRSMSKEERVAKTVVIIAAVFIVCFFPGCVAFMLYIALPGFTLYGVYGQLFVLMFNFTYLTEPINSGINLFIYYSMGTNFRMVVNEMFGIGKKS</sequence>
<dbReference type="SUPFAM" id="SSF81321">
    <property type="entry name" value="Family A G protein-coupled receptor-like"/>
    <property type="match status" value="1"/>
</dbReference>
<comment type="subcellular location">
    <subcellularLocation>
        <location evidence="1">Cell membrane</location>
        <topology evidence="1">Multi-pass membrane protein</topology>
    </subcellularLocation>
</comment>
<evidence type="ECO:0000256" key="10">
    <source>
        <dbReference type="SAM" id="MobiDB-lite"/>
    </source>
</evidence>
<evidence type="ECO:0000256" key="1">
    <source>
        <dbReference type="ARBA" id="ARBA00004651"/>
    </source>
</evidence>
<gene>
    <name evidence="13" type="ORF">ElyMa_001521200</name>
</gene>
<accession>A0AAV4JBQ5</accession>
<evidence type="ECO:0000256" key="9">
    <source>
        <dbReference type="ARBA" id="ARBA00023224"/>
    </source>
</evidence>
<dbReference type="GO" id="GO:0071880">
    <property type="term" value="P:adenylate cyclase-activating adrenergic receptor signaling pathway"/>
    <property type="evidence" value="ECO:0007669"/>
    <property type="project" value="TreeGrafter"/>
</dbReference>
<feature type="compositionally biased region" description="Polar residues" evidence="10">
    <location>
        <begin position="107"/>
        <end position="116"/>
    </location>
</feature>
<protein>
    <submittedName>
        <fullName evidence="13">Chemosensory receptor A</fullName>
    </submittedName>
</protein>
<evidence type="ECO:0000256" key="5">
    <source>
        <dbReference type="ARBA" id="ARBA00023040"/>
    </source>
</evidence>
<evidence type="ECO:0000256" key="4">
    <source>
        <dbReference type="ARBA" id="ARBA00022989"/>
    </source>
</evidence>
<evidence type="ECO:0000256" key="2">
    <source>
        <dbReference type="ARBA" id="ARBA00022475"/>
    </source>
</evidence>
<reference evidence="13 14" key="1">
    <citation type="journal article" date="2021" name="Elife">
        <title>Chloroplast acquisition without the gene transfer in kleptoplastic sea slugs, Plakobranchus ocellatus.</title>
        <authorList>
            <person name="Maeda T."/>
            <person name="Takahashi S."/>
            <person name="Yoshida T."/>
            <person name="Shimamura S."/>
            <person name="Takaki Y."/>
            <person name="Nagai Y."/>
            <person name="Toyoda A."/>
            <person name="Suzuki Y."/>
            <person name="Arimoto A."/>
            <person name="Ishii H."/>
            <person name="Satoh N."/>
            <person name="Nishiyama T."/>
            <person name="Hasebe M."/>
            <person name="Maruyama T."/>
            <person name="Minagawa J."/>
            <person name="Obokata J."/>
            <person name="Shigenobu S."/>
        </authorList>
    </citation>
    <scope>NUCLEOTIDE SEQUENCE [LARGE SCALE GENOMIC DNA]</scope>
</reference>
<dbReference type="InterPro" id="IPR017452">
    <property type="entry name" value="GPCR_Rhodpsn_7TM"/>
</dbReference>
<keyword evidence="5" id="KW-0297">G-protein coupled receptor</keyword>
<evidence type="ECO:0000256" key="6">
    <source>
        <dbReference type="ARBA" id="ARBA00023136"/>
    </source>
</evidence>
<dbReference type="InterPro" id="IPR000276">
    <property type="entry name" value="GPCR_Rhodpsn"/>
</dbReference>
<keyword evidence="7" id="KW-1015">Disulfide bond</keyword>
<dbReference type="Pfam" id="PF00001">
    <property type="entry name" value="7tm_1"/>
    <property type="match status" value="1"/>
</dbReference>
<name>A0AAV4JBQ5_9GAST</name>
<feature type="domain" description="G-protein coupled receptors family 1 profile" evidence="12">
    <location>
        <begin position="50"/>
        <end position="202"/>
    </location>
</feature>
<dbReference type="PANTHER" id="PTHR24248">
    <property type="entry name" value="ADRENERGIC RECEPTOR-RELATED G-PROTEIN COUPLED RECEPTOR"/>
    <property type="match status" value="1"/>
</dbReference>
<evidence type="ECO:0000256" key="8">
    <source>
        <dbReference type="ARBA" id="ARBA00023170"/>
    </source>
</evidence>
<feature type="transmembrane region" description="Helical" evidence="11">
    <location>
        <begin position="50"/>
        <end position="76"/>
    </location>
</feature>
<keyword evidence="4 11" id="KW-1133">Transmembrane helix</keyword>
<dbReference type="PROSITE" id="PS50262">
    <property type="entry name" value="G_PROTEIN_RECEP_F1_2"/>
    <property type="match status" value="1"/>
</dbReference>
<dbReference type="AlphaFoldDB" id="A0AAV4JBQ5"/>
<evidence type="ECO:0000259" key="12">
    <source>
        <dbReference type="PROSITE" id="PS50262"/>
    </source>
</evidence>
<keyword evidence="3 11" id="KW-0812">Transmembrane</keyword>
<dbReference type="Proteomes" id="UP000762676">
    <property type="component" value="Unassembled WGS sequence"/>
</dbReference>
<feature type="transmembrane region" description="Helical" evidence="11">
    <location>
        <begin position="179"/>
        <end position="201"/>
    </location>
</feature>
<dbReference type="GO" id="GO:0005886">
    <property type="term" value="C:plasma membrane"/>
    <property type="evidence" value="ECO:0007669"/>
    <property type="project" value="UniProtKB-SubCell"/>
</dbReference>
<evidence type="ECO:0000256" key="3">
    <source>
        <dbReference type="ARBA" id="ARBA00022692"/>
    </source>
</evidence>
<evidence type="ECO:0000313" key="13">
    <source>
        <dbReference type="EMBL" id="GFS18402.1"/>
    </source>
</evidence>